<name>A0A3D9SY97_9ACTN</name>
<evidence type="ECO:0000256" key="1">
    <source>
        <dbReference type="SAM" id="SignalP"/>
    </source>
</evidence>
<dbReference type="Proteomes" id="UP000256661">
    <property type="component" value="Unassembled WGS sequence"/>
</dbReference>
<dbReference type="Gene3D" id="2.120.10.30">
    <property type="entry name" value="TolB, C-terminal domain"/>
    <property type="match status" value="1"/>
</dbReference>
<comment type="caution">
    <text evidence="2">The sequence shown here is derived from an EMBL/GenBank/DDBJ whole genome shotgun (WGS) entry which is preliminary data.</text>
</comment>
<dbReference type="NCBIfam" id="NF033206">
    <property type="entry name" value="ScyE_fam"/>
    <property type="match status" value="1"/>
</dbReference>
<accession>A0A3D9SY97</accession>
<protein>
    <recommendedName>
        <fullName evidence="4">ScyD/ScyE family protein</fullName>
    </recommendedName>
</protein>
<reference evidence="2 3" key="1">
    <citation type="submission" date="2018-08" db="EMBL/GenBank/DDBJ databases">
        <title>Sequencing the genomes of 1000 actinobacteria strains.</title>
        <authorList>
            <person name="Klenk H.-P."/>
        </authorList>
    </citation>
    <scope>NUCLEOTIDE SEQUENCE [LARGE SCALE GENOMIC DNA]</scope>
    <source>
        <strain evidence="2 3">DSM 43927</strain>
    </source>
</reference>
<keyword evidence="3" id="KW-1185">Reference proteome</keyword>
<dbReference type="EMBL" id="QTTT01000001">
    <property type="protein sequence ID" value="REE97965.1"/>
    <property type="molecule type" value="Genomic_DNA"/>
</dbReference>
<organism evidence="2 3">
    <name type="scientific">Thermomonospora umbrina</name>
    <dbReference type="NCBI Taxonomy" id="111806"/>
    <lineage>
        <taxon>Bacteria</taxon>
        <taxon>Bacillati</taxon>
        <taxon>Actinomycetota</taxon>
        <taxon>Actinomycetes</taxon>
        <taxon>Streptosporangiales</taxon>
        <taxon>Thermomonosporaceae</taxon>
        <taxon>Thermomonospora</taxon>
    </lineage>
</organism>
<evidence type="ECO:0000313" key="2">
    <source>
        <dbReference type="EMBL" id="REE97965.1"/>
    </source>
</evidence>
<sequence>MSRSRKHWTAACLVAAGGLTAAALPPGTAGAVGVRNASLQVIAQGLNSPRGVTVLPDGTVLVAEAGHGGRGPCVGSGELRSCFGHSGSIFRLQGRDGRRIVRGLPSISDAGGREASGPVQVMVHGRRLLVLSGAGLNGSQRAAFGAGALPMGTLYALPGGRILADLVRHETVYDPDWVLPRNDPRGEAVHSNPWRFVRSGHGGWLVTDAGANDLIRVGPRGRTHTEALFPHNRAATTGGAASGQPRRLMGLHGGGRAQETRQVQSVPTGLVRGPDGAYYVGELAGFAPGASRIWRIVPGHRPRLFVSGLTAVSDLALDRHGNLLALSLTRGLAGFPQTPPLPGALYRIDLRSKRRTEIPTGGTLMFPTGLGVGRHGEIYVSNRGVGTGAGQLLRLHG</sequence>
<dbReference type="InterPro" id="IPR011042">
    <property type="entry name" value="6-blade_b-propeller_TolB-like"/>
</dbReference>
<proteinExistence type="predicted"/>
<dbReference type="InterPro" id="IPR048031">
    <property type="entry name" value="ScyD/ScyE-like"/>
</dbReference>
<gene>
    <name evidence="2" type="ORF">DFJ69_3445</name>
</gene>
<evidence type="ECO:0008006" key="4">
    <source>
        <dbReference type="Google" id="ProtNLM"/>
    </source>
</evidence>
<feature type="signal peptide" evidence="1">
    <location>
        <begin position="1"/>
        <end position="31"/>
    </location>
</feature>
<dbReference type="OrthoDB" id="9812926at2"/>
<dbReference type="RefSeq" id="WP_116023479.1">
    <property type="nucleotide sequence ID" value="NZ_QTTT01000001.1"/>
</dbReference>
<evidence type="ECO:0000313" key="3">
    <source>
        <dbReference type="Proteomes" id="UP000256661"/>
    </source>
</evidence>
<keyword evidence="1" id="KW-0732">Signal</keyword>
<feature type="chain" id="PRO_5017814638" description="ScyD/ScyE family protein" evidence="1">
    <location>
        <begin position="32"/>
        <end position="397"/>
    </location>
</feature>
<dbReference type="AlphaFoldDB" id="A0A3D9SY97"/>
<dbReference type="SUPFAM" id="SSF63829">
    <property type="entry name" value="Calcium-dependent phosphotriesterase"/>
    <property type="match status" value="1"/>
</dbReference>